<evidence type="ECO:0000313" key="3">
    <source>
        <dbReference type="Proteomes" id="UP000249008"/>
    </source>
</evidence>
<accession>A0AAX1TR81</accession>
<feature type="transmembrane region" description="Helical" evidence="1">
    <location>
        <begin position="12"/>
        <end position="32"/>
    </location>
</feature>
<protein>
    <submittedName>
        <fullName evidence="2">Divergent PAP2 family</fullName>
    </submittedName>
</protein>
<dbReference type="AlphaFoldDB" id="A0AAX1TR81"/>
<dbReference type="RefSeq" id="WP_005980525.1">
    <property type="nucleotide sequence ID" value="NZ_BAABXY010000001.1"/>
</dbReference>
<reference evidence="2 3" key="1">
    <citation type="submission" date="2018-06" db="EMBL/GenBank/DDBJ databases">
        <authorList>
            <consortium name="Pathogen Informatics"/>
            <person name="Doyle S."/>
        </authorList>
    </citation>
    <scope>NUCLEOTIDE SEQUENCE [LARGE SCALE GENOMIC DNA]</scope>
    <source>
        <strain evidence="2 3">NCTC12112</strain>
    </source>
</reference>
<evidence type="ECO:0000256" key="1">
    <source>
        <dbReference type="SAM" id="Phobius"/>
    </source>
</evidence>
<feature type="transmembrane region" description="Helical" evidence="1">
    <location>
        <begin position="139"/>
        <end position="159"/>
    </location>
</feature>
<keyword evidence="1" id="KW-1133">Transmembrane helix</keyword>
<dbReference type="Proteomes" id="UP000249008">
    <property type="component" value="Chromosome 1"/>
</dbReference>
<proteinExistence type="predicted"/>
<dbReference type="Pfam" id="PF02681">
    <property type="entry name" value="DUF212"/>
    <property type="match status" value="1"/>
</dbReference>
<organism evidence="2 3">
    <name type="scientific">Fusobacterium ulcerans</name>
    <dbReference type="NCBI Taxonomy" id="861"/>
    <lineage>
        <taxon>Bacteria</taxon>
        <taxon>Fusobacteriati</taxon>
        <taxon>Fusobacteriota</taxon>
        <taxon>Fusobacteriia</taxon>
        <taxon>Fusobacteriales</taxon>
        <taxon>Fusobacteriaceae</taxon>
        <taxon>Fusobacterium</taxon>
    </lineage>
</organism>
<gene>
    <name evidence="2" type="ORF">NCTC12112_02743</name>
</gene>
<name>A0AAX1TR81_9FUSO</name>
<evidence type="ECO:0000313" key="2">
    <source>
        <dbReference type="EMBL" id="SQJ12552.1"/>
    </source>
</evidence>
<keyword evidence="1" id="KW-0812">Transmembrane</keyword>
<dbReference type="PANTHER" id="PTHR31446:SF29">
    <property type="entry name" value="ACID PHOSPHATASE_VANADIUM-DEPENDENT HALOPEROXIDASE-RELATED PROTEIN"/>
    <property type="match status" value="1"/>
</dbReference>
<dbReference type="InterPro" id="IPR003832">
    <property type="entry name" value="DUF212"/>
</dbReference>
<dbReference type="PANTHER" id="PTHR31446">
    <property type="entry name" value="ACID PHOSPHATASE/VANADIUM-DEPENDENT HALOPEROXIDASE-RELATED PROTEIN"/>
    <property type="match status" value="1"/>
</dbReference>
<dbReference type="GeneID" id="78454016"/>
<dbReference type="EMBL" id="LS483487">
    <property type="protein sequence ID" value="SQJ12552.1"/>
    <property type="molecule type" value="Genomic_DNA"/>
</dbReference>
<sequence length="161" mass="17902">MSPGIIFNNRVLDVVFIAWFIAQFYKVLTPIFKKRKFDITRLWDTGGMPSSHSSTVSCLTTCIAIRYGIRSDIFAITIIFSGIVMYDSAGIRRAAGKQAGIINSLVEKIPLFIGRDQYNKHFSKEKEAKLKELLGHTPVEVVVGCALGIIVGLIFKAYLQG</sequence>
<keyword evidence="1" id="KW-0472">Membrane</keyword>
<dbReference type="KEGG" id="ful:C4N20_04290"/>